<dbReference type="Pfam" id="PF12833">
    <property type="entry name" value="HTH_18"/>
    <property type="match status" value="1"/>
</dbReference>
<sequence length="291" mass="33670">MQKSKYLVANERDALWGLTVSTVGYDELSADEPYPTQGHADGYYFDIKRGRVLNEYQMLYLLEGEGVFSSEHVSRTRIKAGDIFLLFPDEWHSYHPVPGSNWKSYWIGYKGRNMDDRMRYGFLSPEKPIYHVGYSSDIVHLYNSAIDAAREEAAYSQQVLAGIVNNLIGVMYYLERNLELNRKSGYADLINKARERIRQSVETNLTMQQVAEELGVSYSNFRKLFKEYTGMSPAMFQQDLRLQRAKELLSTTGLSIKEIAYRLCFDSPDYFSSKFRIKTGCKPSDYRGQMK</sequence>
<dbReference type="Gene3D" id="2.60.120.280">
    <property type="entry name" value="Regulatory protein AraC"/>
    <property type="match status" value="1"/>
</dbReference>
<feature type="domain" description="HTH araC/xylS-type" evidence="4">
    <location>
        <begin position="191"/>
        <end position="289"/>
    </location>
</feature>
<evidence type="ECO:0000256" key="3">
    <source>
        <dbReference type="ARBA" id="ARBA00023163"/>
    </source>
</evidence>
<keyword evidence="6" id="KW-1185">Reference proteome</keyword>
<reference evidence="5 6" key="1">
    <citation type="submission" date="2020-05" db="EMBL/GenBank/DDBJ databases">
        <title>Distinct polysaccharide utilization as determinants for interspecies competition between intestinal Prevotella spp.</title>
        <authorList>
            <person name="Galvez E.J.C."/>
            <person name="Iljazovic A."/>
            <person name="Strowig T."/>
        </authorList>
    </citation>
    <scope>NUCLEOTIDE SEQUENCE [LARGE SCALE GENOMIC DNA]</scope>
    <source>
        <strain evidence="5 6">PCHR</strain>
    </source>
</reference>
<evidence type="ECO:0000313" key="5">
    <source>
        <dbReference type="EMBL" id="NPE25922.1"/>
    </source>
</evidence>
<protein>
    <submittedName>
        <fullName evidence="5">AraC family transcriptional regulator</fullName>
    </submittedName>
</protein>
<dbReference type="SUPFAM" id="SSF51215">
    <property type="entry name" value="Regulatory protein AraC"/>
    <property type="match status" value="1"/>
</dbReference>
<evidence type="ECO:0000259" key="4">
    <source>
        <dbReference type="PROSITE" id="PS01124"/>
    </source>
</evidence>
<proteinExistence type="predicted"/>
<dbReference type="PANTHER" id="PTHR43280">
    <property type="entry name" value="ARAC-FAMILY TRANSCRIPTIONAL REGULATOR"/>
    <property type="match status" value="1"/>
</dbReference>
<dbReference type="Gene3D" id="1.10.10.60">
    <property type="entry name" value="Homeodomain-like"/>
    <property type="match status" value="2"/>
</dbReference>
<gene>
    <name evidence="5" type="ORF">HPS54_10405</name>
</gene>
<name>A0ABX2B4P0_9BACT</name>
<dbReference type="Pfam" id="PF02311">
    <property type="entry name" value="AraC_binding"/>
    <property type="match status" value="1"/>
</dbReference>
<evidence type="ECO:0000256" key="2">
    <source>
        <dbReference type="ARBA" id="ARBA00023125"/>
    </source>
</evidence>
<comment type="caution">
    <text evidence="5">The sequence shown here is derived from an EMBL/GenBank/DDBJ whole genome shotgun (WGS) entry which is preliminary data.</text>
</comment>
<dbReference type="Proteomes" id="UP000820977">
    <property type="component" value="Unassembled WGS sequence"/>
</dbReference>
<dbReference type="SMART" id="SM00342">
    <property type="entry name" value="HTH_ARAC"/>
    <property type="match status" value="1"/>
</dbReference>
<dbReference type="EMBL" id="JABKKJ010000021">
    <property type="protein sequence ID" value="NPE25922.1"/>
    <property type="molecule type" value="Genomic_DNA"/>
</dbReference>
<dbReference type="PANTHER" id="PTHR43280:SF30">
    <property type="entry name" value="MMSAB OPERON REGULATORY PROTEIN"/>
    <property type="match status" value="1"/>
</dbReference>
<dbReference type="PROSITE" id="PS01124">
    <property type="entry name" value="HTH_ARAC_FAMILY_2"/>
    <property type="match status" value="1"/>
</dbReference>
<organism evidence="5 6">
    <name type="scientific">Xylanibacter caecicola</name>
    <dbReference type="NCBI Taxonomy" id="2736294"/>
    <lineage>
        <taxon>Bacteria</taxon>
        <taxon>Pseudomonadati</taxon>
        <taxon>Bacteroidota</taxon>
        <taxon>Bacteroidia</taxon>
        <taxon>Bacteroidales</taxon>
        <taxon>Prevotellaceae</taxon>
        <taxon>Xylanibacter</taxon>
    </lineage>
</organism>
<evidence type="ECO:0000256" key="1">
    <source>
        <dbReference type="ARBA" id="ARBA00023015"/>
    </source>
</evidence>
<dbReference type="RefSeq" id="WP_172345385.1">
    <property type="nucleotide sequence ID" value="NZ_CASYYZ010000013.1"/>
</dbReference>
<dbReference type="InterPro" id="IPR018060">
    <property type="entry name" value="HTH_AraC"/>
</dbReference>
<keyword evidence="2" id="KW-0238">DNA-binding</keyword>
<dbReference type="InterPro" id="IPR037923">
    <property type="entry name" value="HTH-like"/>
</dbReference>
<dbReference type="SUPFAM" id="SSF46689">
    <property type="entry name" value="Homeodomain-like"/>
    <property type="match status" value="2"/>
</dbReference>
<dbReference type="InterPro" id="IPR003313">
    <property type="entry name" value="AraC-bd"/>
</dbReference>
<accession>A0ABX2B4P0</accession>
<dbReference type="InterPro" id="IPR009057">
    <property type="entry name" value="Homeodomain-like_sf"/>
</dbReference>
<keyword evidence="1" id="KW-0805">Transcription regulation</keyword>
<keyword evidence="3" id="KW-0804">Transcription</keyword>
<evidence type="ECO:0000313" key="6">
    <source>
        <dbReference type="Proteomes" id="UP000820977"/>
    </source>
</evidence>